<sequence length="166" mass="18328">MFAPVYIICVAVVVQLTNPTLYKNFSWSFFPNSTIFTHTFIIGTYIIDVLLTFILARIAKSPLTMGLHGREIITNIMRDEKARKAALGSSGAHIEQYTCHGQGSDWTFGLASHSSGVIVFPLPPLAVQLTHYSSPQFFYLALMMGIFAAIMALLAARGVWALPDTR</sequence>
<keyword evidence="1" id="KW-1133">Transmembrane helix</keyword>
<keyword evidence="1" id="KW-0812">Transmembrane</keyword>
<evidence type="ECO:0000256" key="1">
    <source>
        <dbReference type="SAM" id="Phobius"/>
    </source>
</evidence>
<evidence type="ECO:0000313" key="3">
    <source>
        <dbReference type="Proteomes" id="UP000076532"/>
    </source>
</evidence>
<keyword evidence="3" id="KW-1185">Reference proteome</keyword>
<dbReference type="Proteomes" id="UP000076532">
    <property type="component" value="Unassembled WGS sequence"/>
</dbReference>
<name>A0A165XG56_9AGAM</name>
<reference evidence="2 3" key="1">
    <citation type="journal article" date="2016" name="Mol. Biol. Evol.">
        <title>Comparative Genomics of Early-Diverging Mushroom-Forming Fungi Provides Insights into the Origins of Lignocellulose Decay Capabilities.</title>
        <authorList>
            <person name="Nagy L.G."/>
            <person name="Riley R."/>
            <person name="Tritt A."/>
            <person name="Adam C."/>
            <person name="Daum C."/>
            <person name="Floudas D."/>
            <person name="Sun H."/>
            <person name="Yadav J.S."/>
            <person name="Pangilinan J."/>
            <person name="Larsson K.H."/>
            <person name="Matsuura K."/>
            <person name="Barry K."/>
            <person name="Labutti K."/>
            <person name="Kuo R."/>
            <person name="Ohm R.A."/>
            <person name="Bhattacharya S.S."/>
            <person name="Shirouzu T."/>
            <person name="Yoshinaga Y."/>
            <person name="Martin F.M."/>
            <person name="Grigoriev I.V."/>
            <person name="Hibbett D.S."/>
        </authorList>
    </citation>
    <scope>NUCLEOTIDE SEQUENCE [LARGE SCALE GENOMIC DNA]</scope>
    <source>
        <strain evidence="2 3">CBS 109695</strain>
    </source>
</reference>
<accession>A0A165XG56</accession>
<proteinExistence type="predicted"/>
<dbReference type="OrthoDB" id="2688021at2759"/>
<protein>
    <submittedName>
        <fullName evidence="2">Uncharacterized protein</fullName>
    </submittedName>
</protein>
<dbReference type="EMBL" id="KV417719">
    <property type="protein sequence ID" value="KZP08513.1"/>
    <property type="molecule type" value="Genomic_DNA"/>
</dbReference>
<feature type="transmembrane region" description="Helical" evidence="1">
    <location>
        <begin position="35"/>
        <end position="56"/>
    </location>
</feature>
<organism evidence="2 3">
    <name type="scientific">Athelia psychrophila</name>
    <dbReference type="NCBI Taxonomy" id="1759441"/>
    <lineage>
        <taxon>Eukaryota</taxon>
        <taxon>Fungi</taxon>
        <taxon>Dikarya</taxon>
        <taxon>Basidiomycota</taxon>
        <taxon>Agaricomycotina</taxon>
        <taxon>Agaricomycetes</taxon>
        <taxon>Agaricomycetidae</taxon>
        <taxon>Atheliales</taxon>
        <taxon>Atheliaceae</taxon>
        <taxon>Athelia</taxon>
    </lineage>
</organism>
<gene>
    <name evidence="2" type="ORF">FIBSPDRAFT_1052340</name>
</gene>
<dbReference type="AlphaFoldDB" id="A0A165XG56"/>
<feature type="transmembrane region" description="Helical" evidence="1">
    <location>
        <begin position="137"/>
        <end position="160"/>
    </location>
</feature>
<evidence type="ECO:0000313" key="2">
    <source>
        <dbReference type="EMBL" id="KZP08513.1"/>
    </source>
</evidence>
<keyword evidence="1" id="KW-0472">Membrane</keyword>